<keyword evidence="10" id="KW-1185">Reference proteome</keyword>
<dbReference type="GO" id="GO:0005634">
    <property type="term" value="C:nucleus"/>
    <property type="evidence" value="ECO:0007669"/>
    <property type="project" value="TreeGrafter"/>
</dbReference>
<evidence type="ECO:0000256" key="2">
    <source>
        <dbReference type="ARBA" id="ARBA00023015"/>
    </source>
</evidence>
<dbReference type="Proteomes" id="UP001381693">
    <property type="component" value="Unassembled WGS sequence"/>
</dbReference>
<dbReference type="EMBL" id="JAXCGZ010018980">
    <property type="protein sequence ID" value="KAK7066920.1"/>
    <property type="molecule type" value="Genomic_DNA"/>
</dbReference>
<dbReference type="PROSITE" id="PS50217">
    <property type="entry name" value="BZIP"/>
    <property type="match status" value="1"/>
</dbReference>
<dbReference type="PROSITE" id="PS00036">
    <property type="entry name" value="BZIP_BASIC"/>
    <property type="match status" value="1"/>
</dbReference>
<dbReference type="InterPro" id="IPR046347">
    <property type="entry name" value="bZIP_sf"/>
</dbReference>
<keyword evidence="3" id="KW-0238">DNA-binding</keyword>
<evidence type="ECO:0000313" key="10">
    <source>
        <dbReference type="Proteomes" id="UP001381693"/>
    </source>
</evidence>
<keyword evidence="2" id="KW-0805">Transcription regulation</keyword>
<dbReference type="PANTHER" id="PTHR46542:SF1">
    <property type="entry name" value="X-BOX BINDING PROTEIN 1"/>
    <property type="match status" value="1"/>
</dbReference>
<keyword evidence="5" id="KW-0539">Nucleus</keyword>
<evidence type="ECO:0000256" key="7">
    <source>
        <dbReference type="SAM" id="Coils"/>
    </source>
</evidence>
<comment type="caution">
    <text evidence="9">The sequence shown here is derived from an EMBL/GenBank/DDBJ whole genome shotgun (WGS) entry which is preliminary data.</text>
</comment>
<dbReference type="InterPro" id="IPR004827">
    <property type="entry name" value="bZIP"/>
</dbReference>
<feature type="domain" description="BZIP" evidence="8">
    <location>
        <begin position="77"/>
        <end position="140"/>
    </location>
</feature>
<evidence type="ECO:0000256" key="3">
    <source>
        <dbReference type="ARBA" id="ARBA00023125"/>
    </source>
</evidence>
<dbReference type="GO" id="GO:0000977">
    <property type="term" value="F:RNA polymerase II transcription regulatory region sequence-specific DNA binding"/>
    <property type="evidence" value="ECO:0007669"/>
    <property type="project" value="TreeGrafter"/>
</dbReference>
<gene>
    <name evidence="9" type="primary">Xbp1</name>
    <name evidence="9" type="ORF">SK128_014237</name>
</gene>
<keyword evidence="4" id="KW-0804">Transcription</keyword>
<dbReference type="InterPro" id="IPR052470">
    <property type="entry name" value="ER_Stress-Reg_TF"/>
</dbReference>
<dbReference type="Pfam" id="PF07716">
    <property type="entry name" value="bZIP_2"/>
    <property type="match status" value="1"/>
</dbReference>
<name>A0AAN8WVA6_HALRR</name>
<dbReference type="AlphaFoldDB" id="A0AAN8WVA6"/>
<organism evidence="9 10">
    <name type="scientific">Halocaridina rubra</name>
    <name type="common">Hawaiian red shrimp</name>
    <dbReference type="NCBI Taxonomy" id="373956"/>
    <lineage>
        <taxon>Eukaryota</taxon>
        <taxon>Metazoa</taxon>
        <taxon>Ecdysozoa</taxon>
        <taxon>Arthropoda</taxon>
        <taxon>Crustacea</taxon>
        <taxon>Multicrustacea</taxon>
        <taxon>Malacostraca</taxon>
        <taxon>Eumalacostraca</taxon>
        <taxon>Eucarida</taxon>
        <taxon>Decapoda</taxon>
        <taxon>Pleocyemata</taxon>
        <taxon>Caridea</taxon>
        <taxon>Atyoidea</taxon>
        <taxon>Atyidae</taxon>
        <taxon>Halocaridina</taxon>
    </lineage>
</organism>
<evidence type="ECO:0000259" key="8">
    <source>
        <dbReference type="PROSITE" id="PS50217"/>
    </source>
</evidence>
<dbReference type="SMART" id="SM00338">
    <property type="entry name" value="BRLZ"/>
    <property type="match status" value="1"/>
</dbReference>
<dbReference type="SUPFAM" id="SSF57959">
    <property type="entry name" value="Leucine zipper domain"/>
    <property type="match status" value="1"/>
</dbReference>
<dbReference type="Gene3D" id="1.20.5.170">
    <property type="match status" value="1"/>
</dbReference>
<evidence type="ECO:0000313" key="9">
    <source>
        <dbReference type="EMBL" id="KAK7066920.1"/>
    </source>
</evidence>
<protein>
    <recommendedName>
        <fullName evidence="6">X-box-binding protein 1</fullName>
    </recommendedName>
</protein>
<evidence type="ECO:0000256" key="6">
    <source>
        <dbReference type="ARBA" id="ARBA00040165"/>
    </source>
</evidence>
<sequence length="264" mass="29523">MATTKTIVITIPKELGRTPLVLPTPSHTTAAIATRQLSEILSGNFVQVIKEEDDDSIMHDATKPPRKRQRLDHLTIEEKVMRRKLKNRVAAQTARDRKKLRMDQLEAQVAELTEHIGELNELTAILTEQNTQLVEKNEALQVAVSKCTCSSVSNRLDEGAITKTHNNIVYEGVEIPVSTQIVGSAASIPQQRAVRVLAVVRILVLNALCYQWANAALQTLLKSALNSIFLSHTLIKPSQKSISWNYKSNRWWGPHQQSWNPVGT</sequence>
<dbReference type="GO" id="GO:0000981">
    <property type="term" value="F:DNA-binding transcription factor activity, RNA polymerase II-specific"/>
    <property type="evidence" value="ECO:0007669"/>
    <property type="project" value="TreeGrafter"/>
</dbReference>
<dbReference type="PANTHER" id="PTHR46542">
    <property type="entry name" value="X-BOX BINDING PROTEIN 1"/>
    <property type="match status" value="1"/>
</dbReference>
<evidence type="ECO:0000256" key="5">
    <source>
        <dbReference type="ARBA" id="ARBA00023242"/>
    </source>
</evidence>
<accession>A0AAN8WVA6</accession>
<keyword evidence="1" id="KW-0832">Ubl conjugation</keyword>
<proteinExistence type="predicted"/>
<dbReference type="CDD" id="cd14691">
    <property type="entry name" value="bZIP_XBP1"/>
    <property type="match status" value="1"/>
</dbReference>
<keyword evidence="7" id="KW-0175">Coiled coil</keyword>
<evidence type="ECO:0000256" key="1">
    <source>
        <dbReference type="ARBA" id="ARBA00022843"/>
    </source>
</evidence>
<evidence type="ECO:0000256" key="4">
    <source>
        <dbReference type="ARBA" id="ARBA00023163"/>
    </source>
</evidence>
<reference evidence="9 10" key="1">
    <citation type="submission" date="2023-11" db="EMBL/GenBank/DDBJ databases">
        <title>Halocaridina rubra genome assembly.</title>
        <authorList>
            <person name="Smith C."/>
        </authorList>
    </citation>
    <scope>NUCLEOTIDE SEQUENCE [LARGE SCALE GENOMIC DNA]</scope>
    <source>
        <strain evidence="9">EP-1</strain>
        <tissue evidence="9">Whole</tissue>
    </source>
</reference>
<feature type="coiled-coil region" evidence="7">
    <location>
        <begin position="88"/>
        <end position="122"/>
    </location>
</feature>